<dbReference type="InterPro" id="IPR037393">
    <property type="entry name" value="Bud22/SRFB1"/>
</dbReference>
<sequence length="519" mass="57579">MPPKRKRLPRESHVSSTVKSRKRIRAWKPTASSTAPSFAVSTNDAAATAASIDPTSSSSLPPRAQQFVTQTLGKLISTNTKHLSRALKRARGLEAQKLARKLKTLSSGSDVDAGKRCSAELEAARENPGEGAVRAWLVHIVEKKGGRRVKERVEWRGAVDAVGGDKEGEVDGEGENVKARQNVKGRLFKDKKVQECVERALKAVEDALGVAKETAGRNDTRKTETKEKEVPAVEEKEDGEGESLVSHISDEEEFHGFSDPEPDAESDDNAEDNEDGKDPWDYLDDPDVFAEFNQRLVGDSSDSEADDEEAGKNELERTDDEWSGGSDHELGISDDEKESNPKTQAKSSSSQPQKPTPSEQLEPSKPTKSDKPAPPASSQFLPTLMTGYVSGSSSDSDQPSKSRPRGPPEKKVRKNRMGQQARRALWEKKFGQKANHVTKEREQKKKEWEDRQVRKETKQKEWEERERRRREKGGGGVVGSGGSNEALHPSWEAARKRKEKELMLKEVMKKPVGQKITFD</sequence>
<dbReference type="AlphaFoldDB" id="A0A4S2N579"/>
<dbReference type="STRING" id="341454.A0A4S2N579"/>
<reference evidence="4 5" key="1">
    <citation type="submission" date="2019-04" db="EMBL/GenBank/DDBJ databases">
        <title>Comparative genomics and transcriptomics to analyze fruiting body development in filamentous ascomycetes.</title>
        <authorList>
            <consortium name="DOE Joint Genome Institute"/>
            <person name="Lutkenhaus R."/>
            <person name="Traeger S."/>
            <person name="Breuer J."/>
            <person name="Kuo A."/>
            <person name="Lipzen A."/>
            <person name="Pangilinan J."/>
            <person name="Dilworth D."/>
            <person name="Sandor L."/>
            <person name="Poggeler S."/>
            <person name="Barry K."/>
            <person name="Grigoriev I.V."/>
            <person name="Nowrousian M."/>
        </authorList>
    </citation>
    <scope>NUCLEOTIDE SEQUENCE [LARGE SCALE GENOMIC DNA]</scope>
    <source>
        <strain evidence="4 5">CBS 389.68</strain>
    </source>
</reference>
<evidence type="ECO:0000256" key="2">
    <source>
        <dbReference type="SAM" id="MobiDB-lite"/>
    </source>
</evidence>
<proteinExistence type="predicted"/>
<dbReference type="PANTHER" id="PTHR23325">
    <property type="entry name" value="SERUM RESPONSE FACTOR-BINDING"/>
    <property type="match status" value="1"/>
</dbReference>
<feature type="compositionally biased region" description="Basic and acidic residues" evidence="2">
    <location>
        <begin position="214"/>
        <end position="234"/>
    </location>
</feature>
<feature type="region of interest" description="Disordered" evidence="2">
    <location>
        <begin position="1"/>
        <end position="62"/>
    </location>
</feature>
<feature type="compositionally biased region" description="Low complexity" evidence="2">
    <location>
        <begin position="39"/>
        <end position="59"/>
    </location>
</feature>
<evidence type="ECO:0000259" key="3">
    <source>
        <dbReference type="Pfam" id="PF09073"/>
    </source>
</evidence>
<accession>A0A4S2N579</accession>
<name>A0A4S2N579_9PEZI</name>
<dbReference type="Pfam" id="PF09073">
    <property type="entry name" value="BUD22"/>
    <property type="match status" value="1"/>
</dbReference>
<dbReference type="Proteomes" id="UP000298138">
    <property type="component" value="Unassembled WGS sequence"/>
</dbReference>
<organism evidence="4 5">
    <name type="scientific">Ascodesmis nigricans</name>
    <dbReference type="NCBI Taxonomy" id="341454"/>
    <lineage>
        <taxon>Eukaryota</taxon>
        <taxon>Fungi</taxon>
        <taxon>Dikarya</taxon>
        <taxon>Ascomycota</taxon>
        <taxon>Pezizomycotina</taxon>
        <taxon>Pezizomycetes</taxon>
        <taxon>Pezizales</taxon>
        <taxon>Ascodesmidaceae</taxon>
        <taxon>Ascodesmis</taxon>
    </lineage>
</organism>
<feature type="compositionally biased region" description="Low complexity" evidence="2">
    <location>
        <begin position="341"/>
        <end position="358"/>
    </location>
</feature>
<dbReference type="GO" id="GO:0005634">
    <property type="term" value="C:nucleus"/>
    <property type="evidence" value="ECO:0007669"/>
    <property type="project" value="TreeGrafter"/>
</dbReference>
<gene>
    <name evidence="4" type="ORF">EX30DRAFT_362237</name>
</gene>
<dbReference type="InParanoid" id="A0A4S2N579"/>
<evidence type="ECO:0000313" key="5">
    <source>
        <dbReference type="Proteomes" id="UP000298138"/>
    </source>
</evidence>
<feature type="compositionally biased region" description="Low complexity" evidence="2">
    <location>
        <begin position="390"/>
        <end position="401"/>
    </location>
</feature>
<dbReference type="PANTHER" id="PTHR23325:SF1">
    <property type="entry name" value="SERUM RESPONSE FACTOR-BINDING PROTEIN 1"/>
    <property type="match status" value="1"/>
</dbReference>
<dbReference type="EMBL" id="ML220113">
    <property type="protein sequence ID" value="TGZ84337.1"/>
    <property type="molecule type" value="Genomic_DNA"/>
</dbReference>
<dbReference type="GO" id="GO:0030686">
    <property type="term" value="C:90S preribosome"/>
    <property type="evidence" value="ECO:0007669"/>
    <property type="project" value="TreeGrafter"/>
</dbReference>
<evidence type="ECO:0000313" key="4">
    <source>
        <dbReference type="EMBL" id="TGZ84337.1"/>
    </source>
</evidence>
<keyword evidence="5" id="KW-1185">Reference proteome</keyword>
<dbReference type="GO" id="GO:0030490">
    <property type="term" value="P:maturation of SSU-rRNA"/>
    <property type="evidence" value="ECO:0007669"/>
    <property type="project" value="TreeGrafter"/>
</dbReference>
<protein>
    <submittedName>
        <fullName evidence="4">Bud-site selection protein</fullName>
    </submittedName>
</protein>
<dbReference type="OrthoDB" id="3364872at2759"/>
<feature type="region of interest" description="Disordered" evidence="2">
    <location>
        <begin position="213"/>
        <end position="494"/>
    </location>
</feature>
<evidence type="ECO:0000256" key="1">
    <source>
        <dbReference type="ARBA" id="ARBA00023054"/>
    </source>
</evidence>
<dbReference type="InterPro" id="IPR015158">
    <property type="entry name" value="Bud22_dom"/>
</dbReference>
<keyword evidence="1" id="KW-0175">Coiled coil</keyword>
<feature type="compositionally biased region" description="Basic and acidic residues" evidence="2">
    <location>
        <begin position="437"/>
        <end position="466"/>
    </location>
</feature>
<feature type="compositionally biased region" description="Acidic residues" evidence="2">
    <location>
        <begin position="260"/>
        <end position="288"/>
    </location>
</feature>
<feature type="domain" description="Bud22" evidence="3">
    <location>
        <begin position="80"/>
        <end position="519"/>
    </location>
</feature>